<dbReference type="GO" id="GO:0003954">
    <property type="term" value="F:NADH dehydrogenase activity"/>
    <property type="evidence" value="ECO:0007669"/>
    <property type="project" value="TreeGrafter"/>
</dbReference>
<keyword evidence="5 7" id="KW-1133">Transmembrane helix</keyword>
<keyword evidence="4 7" id="KW-0874">Quinone</keyword>
<dbReference type="GO" id="GO:0009060">
    <property type="term" value="P:aerobic respiration"/>
    <property type="evidence" value="ECO:0007669"/>
    <property type="project" value="TreeGrafter"/>
</dbReference>
<keyword evidence="2 7" id="KW-1003">Cell membrane</keyword>
<feature type="transmembrane region" description="Helical" evidence="7">
    <location>
        <begin position="262"/>
        <end position="281"/>
    </location>
</feature>
<comment type="function">
    <text evidence="7">NDH-1 shuttles electrons from NADH, via FMN and iron-sulfur (Fe-S) centers, to quinones in the respiratory chain. The immediate electron acceptor for the enzyme in this species is believed to be ubiquinone. Couples the redox reaction to proton translocation (for every two electrons transferred, four hydrogen ions are translocated across the cytoplasmic membrane), and thus conserves the redox energy in a proton gradient. This subunit may bind ubiquinone.</text>
</comment>
<dbReference type="PANTHER" id="PTHR11432:SF3">
    <property type="entry name" value="NADH-UBIQUINONE OXIDOREDUCTASE CHAIN 1"/>
    <property type="match status" value="1"/>
</dbReference>
<evidence type="ECO:0000256" key="3">
    <source>
        <dbReference type="ARBA" id="ARBA00022692"/>
    </source>
</evidence>
<feature type="transmembrane region" description="Helical" evidence="7">
    <location>
        <begin position="74"/>
        <end position="94"/>
    </location>
</feature>
<evidence type="ECO:0000256" key="5">
    <source>
        <dbReference type="ARBA" id="ARBA00022989"/>
    </source>
</evidence>
<dbReference type="PROSITE" id="PS00668">
    <property type="entry name" value="COMPLEX1_ND1_2"/>
    <property type="match status" value="1"/>
</dbReference>
<dbReference type="InterPro" id="IPR018086">
    <property type="entry name" value="NADH_UbQ_OxRdtase_su1_CS"/>
</dbReference>
<reference evidence="10" key="1">
    <citation type="submission" date="2016-10" db="EMBL/GenBank/DDBJ databases">
        <authorList>
            <person name="Varghese N."/>
            <person name="Submissions S."/>
        </authorList>
    </citation>
    <scope>NUCLEOTIDE SEQUENCE [LARGE SCALE GENOMIC DNA]</scope>
    <source>
        <strain evidence="10">DSM 123</strain>
    </source>
</reference>
<gene>
    <name evidence="7" type="primary">nuoH</name>
    <name evidence="9" type="ORF">SAMN05444123_102347</name>
</gene>
<keyword evidence="7 8" id="KW-0520">NAD</keyword>
<dbReference type="GO" id="GO:0005886">
    <property type="term" value="C:plasma membrane"/>
    <property type="evidence" value="ECO:0007669"/>
    <property type="project" value="UniProtKB-SubCell"/>
</dbReference>
<comment type="subunit">
    <text evidence="7">NDH-1 is composed of 14 different subunits. Subunits NuoA, H, J, K, L, M, N constitute the membrane sector of the complex.</text>
</comment>
<feature type="transmembrane region" description="Helical" evidence="7">
    <location>
        <begin position="6"/>
        <end position="28"/>
    </location>
</feature>
<accession>A0A1H8P0P5</accession>
<proteinExistence type="inferred from homology"/>
<evidence type="ECO:0000256" key="2">
    <source>
        <dbReference type="ARBA" id="ARBA00022475"/>
    </source>
</evidence>
<dbReference type="Proteomes" id="UP000199615">
    <property type="component" value="Unassembled WGS sequence"/>
</dbReference>
<dbReference type="PANTHER" id="PTHR11432">
    <property type="entry name" value="NADH DEHYDROGENASE SUBUNIT 1"/>
    <property type="match status" value="1"/>
</dbReference>
<keyword evidence="7" id="KW-0830">Ubiquinone</keyword>
<comment type="similarity">
    <text evidence="7 8">Belongs to the complex I subunit 1 family.</text>
</comment>
<dbReference type="RefSeq" id="WP_092682180.1">
    <property type="nucleotide sequence ID" value="NZ_FODT01000002.1"/>
</dbReference>
<dbReference type="NCBIfam" id="NF004741">
    <property type="entry name" value="PRK06076.1-2"/>
    <property type="match status" value="1"/>
</dbReference>
<dbReference type="GO" id="GO:0048038">
    <property type="term" value="F:quinone binding"/>
    <property type="evidence" value="ECO:0007669"/>
    <property type="project" value="UniProtKB-KW"/>
</dbReference>
<keyword evidence="3 7" id="KW-0812">Transmembrane</keyword>
<evidence type="ECO:0000256" key="6">
    <source>
        <dbReference type="ARBA" id="ARBA00023136"/>
    </source>
</evidence>
<dbReference type="NCBIfam" id="NF004740">
    <property type="entry name" value="PRK06076.1-1"/>
    <property type="match status" value="1"/>
</dbReference>
<feature type="transmembrane region" description="Helical" evidence="7">
    <location>
        <begin position="151"/>
        <end position="173"/>
    </location>
</feature>
<feature type="transmembrane region" description="Helical" evidence="7">
    <location>
        <begin position="293"/>
        <end position="315"/>
    </location>
</feature>
<comment type="catalytic activity">
    <reaction evidence="7">
        <text>a quinone + NADH + 5 H(+)(in) = a quinol + NAD(+) + 4 H(+)(out)</text>
        <dbReference type="Rhea" id="RHEA:57888"/>
        <dbReference type="ChEBI" id="CHEBI:15378"/>
        <dbReference type="ChEBI" id="CHEBI:24646"/>
        <dbReference type="ChEBI" id="CHEBI:57540"/>
        <dbReference type="ChEBI" id="CHEBI:57945"/>
        <dbReference type="ChEBI" id="CHEBI:132124"/>
    </reaction>
</comment>
<dbReference type="EMBL" id="FODT01000002">
    <property type="protein sequence ID" value="SEO35148.1"/>
    <property type="molecule type" value="Genomic_DNA"/>
</dbReference>
<keyword evidence="7" id="KW-1278">Translocase</keyword>
<evidence type="ECO:0000256" key="1">
    <source>
        <dbReference type="ARBA" id="ARBA00004141"/>
    </source>
</evidence>
<dbReference type="InterPro" id="IPR001694">
    <property type="entry name" value="NADH_UbQ_OxRdtase_su1/FPO"/>
</dbReference>
<protein>
    <recommendedName>
        <fullName evidence="7">NADH-quinone oxidoreductase subunit H</fullName>
        <ecNumber evidence="7">7.1.1.-</ecNumber>
    </recommendedName>
    <alternativeName>
        <fullName evidence="7">NADH dehydrogenase I subunit H</fullName>
    </alternativeName>
    <alternativeName>
        <fullName evidence="7">NDH-1 subunit H</fullName>
    </alternativeName>
</protein>
<evidence type="ECO:0000256" key="4">
    <source>
        <dbReference type="ARBA" id="ARBA00022719"/>
    </source>
</evidence>
<evidence type="ECO:0000313" key="9">
    <source>
        <dbReference type="EMBL" id="SEO35148.1"/>
    </source>
</evidence>
<keyword evidence="6 7" id="KW-0472">Membrane</keyword>
<feature type="transmembrane region" description="Helical" evidence="7">
    <location>
        <begin position="227"/>
        <end position="250"/>
    </location>
</feature>
<feature type="transmembrane region" description="Helical" evidence="7">
    <location>
        <begin position="100"/>
        <end position="130"/>
    </location>
</feature>
<evidence type="ECO:0000256" key="8">
    <source>
        <dbReference type="RuleBase" id="RU000471"/>
    </source>
</evidence>
<dbReference type="EC" id="7.1.1.-" evidence="7"/>
<sequence>MIGLIITATISVTLIMVLLVVAGTFTWVERRLLGFVQERLGPNRVGPFGSLQWVADTVKILTKEDRPPPGADKFTYILAPAVAATPVLAGFGVIEFGDGLSLAAVDVGVLFLIGMLGLTAYAVVLGAWASHSRFALMGGMRAAAQMLAYEVFLGLSLMGAVMLAGSLSMNAIVEAQRDVWFVVLQPLGAALFCIAGVAAAHRLPFDLPESENDLVAGFMTEYTGMSFGLFFLGEYLAVLLVSALAVTLFFGGWLGPWLPGPIWFGLKTGVIAVVFVWLRATLPRPRYDQLLSFAWKIALPLSLANLLLTGIVVVARSAS</sequence>
<feature type="transmembrane region" description="Helical" evidence="7">
    <location>
        <begin position="179"/>
        <end position="200"/>
    </location>
</feature>
<evidence type="ECO:0000313" key="10">
    <source>
        <dbReference type="Proteomes" id="UP000199615"/>
    </source>
</evidence>
<dbReference type="Pfam" id="PF00146">
    <property type="entry name" value="NADHdh"/>
    <property type="match status" value="1"/>
</dbReference>
<dbReference type="HAMAP" id="MF_01350">
    <property type="entry name" value="NDH1_NuoH"/>
    <property type="match status" value="1"/>
</dbReference>
<evidence type="ECO:0000256" key="7">
    <source>
        <dbReference type="HAMAP-Rule" id="MF_01350"/>
    </source>
</evidence>
<dbReference type="GO" id="GO:0016655">
    <property type="term" value="F:oxidoreductase activity, acting on NAD(P)H, quinone or similar compound as acceptor"/>
    <property type="evidence" value="ECO:0007669"/>
    <property type="project" value="UniProtKB-UniRule"/>
</dbReference>
<dbReference type="OrthoDB" id="9803734at2"/>
<name>A0A1H8P0P5_9BRAD</name>
<dbReference type="AlphaFoldDB" id="A0A1H8P0P5"/>
<keyword evidence="10" id="KW-1185">Reference proteome</keyword>
<comment type="subcellular location">
    <subcellularLocation>
        <location evidence="7 8">Cell membrane</location>
        <topology evidence="7 8">Multi-pass membrane protein</topology>
    </subcellularLocation>
    <subcellularLocation>
        <location evidence="1">Membrane</location>
        <topology evidence="1">Multi-pass membrane protein</topology>
    </subcellularLocation>
</comment>
<organism evidence="9 10">
    <name type="scientific">Rhodopseudomonas pseudopalustris</name>
    <dbReference type="NCBI Taxonomy" id="1513892"/>
    <lineage>
        <taxon>Bacteria</taxon>
        <taxon>Pseudomonadati</taxon>
        <taxon>Pseudomonadota</taxon>
        <taxon>Alphaproteobacteria</taxon>
        <taxon>Hyphomicrobiales</taxon>
        <taxon>Nitrobacteraceae</taxon>
        <taxon>Rhodopseudomonas</taxon>
    </lineage>
</organism>